<evidence type="ECO:0000256" key="5">
    <source>
        <dbReference type="ARBA" id="ARBA00022448"/>
    </source>
</evidence>
<dbReference type="AlphaFoldDB" id="A0AA51X3L0"/>
<dbReference type="Pfam" id="PF00499">
    <property type="entry name" value="Oxidored_q3"/>
    <property type="match status" value="1"/>
</dbReference>
<feature type="transmembrane region" description="Helical" evidence="15">
    <location>
        <begin position="137"/>
        <end position="158"/>
    </location>
</feature>
<evidence type="ECO:0000256" key="10">
    <source>
        <dbReference type="ARBA" id="ARBA00022989"/>
    </source>
</evidence>
<evidence type="ECO:0000256" key="8">
    <source>
        <dbReference type="ARBA" id="ARBA00022967"/>
    </source>
</evidence>
<evidence type="ECO:0000256" key="15">
    <source>
        <dbReference type="RuleBase" id="RU004430"/>
    </source>
</evidence>
<dbReference type="EC" id="7.1.1.2" evidence="3 15"/>
<keyword evidence="12 15" id="KW-0496">Mitochondrion</keyword>
<geneLocation type="mitochondrion" evidence="16"/>
<organism evidence="16">
    <name type="scientific">Symphurus sp</name>
    <dbReference type="NCBI Taxonomy" id="3075086"/>
    <lineage>
        <taxon>Eukaryota</taxon>
        <taxon>Metazoa</taxon>
        <taxon>Chordata</taxon>
        <taxon>Craniata</taxon>
        <taxon>Vertebrata</taxon>
        <taxon>Euteleostomi</taxon>
        <taxon>Actinopterygii</taxon>
        <taxon>Neopterygii</taxon>
        <taxon>Teleostei</taxon>
        <taxon>Neoteleostei</taxon>
        <taxon>Acanthomorphata</taxon>
        <taxon>Carangaria</taxon>
        <taxon>Pleuronectiformes</taxon>
        <taxon>Pleuronectoidei</taxon>
        <taxon>Cynoglossidae</taxon>
        <taxon>Symphurinae</taxon>
        <taxon>Symphurus</taxon>
    </lineage>
</organism>
<name>A0AA51X3L0_9PLEU</name>
<evidence type="ECO:0000256" key="1">
    <source>
        <dbReference type="ARBA" id="ARBA00004225"/>
    </source>
</evidence>
<keyword evidence="7 15" id="KW-0812">Transmembrane</keyword>
<keyword evidence="11 15" id="KW-0520">NAD</keyword>
<dbReference type="InterPro" id="IPR042106">
    <property type="entry name" value="Nuo/plastoQ_OxRdtase_6_NuoJ"/>
</dbReference>
<evidence type="ECO:0000256" key="7">
    <source>
        <dbReference type="ARBA" id="ARBA00022692"/>
    </source>
</evidence>
<keyword evidence="8 15" id="KW-1278">Translocase</keyword>
<evidence type="ECO:0000256" key="11">
    <source>
        <dbReference type="ARBA" id="ARBA00023027"/>
    </source>
</evidence>
<keyword evidence="5 15" id="KW-0813">Transport</keyword>
<evidence type="ECO:0000313" key="16">
    <source>
        <dbReference type="EMBL" id="WMY90160.1"/>
    </source>
</evidence>
<reference evidence="16" key="1">
    <citation type="submission" date="2023-09" db="EMBL/GenBank/DDBJ databases">
        <title>Mitochondrial Genomes of Fishes Derived by Genome Skimming.</title>
        <authorList>
            <person name="Bemis K."/>
            <person name="Collins A."/>
            <person name="Craine J.M."/>
            <person name="Hoban M."/>
            <person name="Leopold D.R."/>
            <person name="Meyer C."/>
            <person name="Murphy K.R."/>
            <person name="Pitassy D.E."/>
            <person name="Whitney J."/>
        </authorList>
    </citation>
    <scope>NUCLEOTIDE SEQUENCE</scope>
</reference>
<protein>
    <recommendedName>
        <fullName evidence="4 15">NADH-ubiquinone oxidoreductase chain 6</fullName>
        <ecNumber evidence="3 15">7.1.1.2</ecNumber>
    </recommendedName>
</protein>
<dbReference type="EMBL" id="OR546191">
    <property type="protein sequence ID" value="WMY90160.1"/>
    <property type="molecule type" value="Genomic_DNA"/>
</dbReference>
<sequence>MWMTLYFIIFLFLIGVVAVASNPSPFFAALGLVVVAVTGCWMIISHGGTFLSVVVLLIYLGGMLVVFAYACSFSAENYPEGWGTGGSGALIIFYGLLLGVGVLGGVPLHEGLSWAVSEEADSFEGCRGDFAGVAQLYGGGGFMLVIGAWALLLTLFVVMEISRGGSRGVLRV</sequence>
<evidence type="ECO:0000256" key="6">
    <source>
        <dbReference type="ARBA" id="ARBA00022660"/>
    </source>
</evidence>
<evidence type="ECO:0000256" key="2">
    <source>
        <dbReference type="ARBA" id="ARBA00005698"/>
    </source>
</evidence>
<keyword evidence="15" id="KW-0830">Ubiquinone</keyword>
<comment type="similarity">
    <text evidence="2 15">Belongs to the complex I subunit 6 family.</text>
</comment>
<evidence type="ECO:0000256" key="12">
    <source>
        <dbReference type="ARBA" id="ARBA00023128"/>
    </source>
</evidence>
<evidence type="ECO:0000256" key="14">
    <source>
        <dbReference type="ARBA" id="ARBA00049551"/>
    </source>
</evidence>
<feature type="transmembrane region" description="Helical" evidence="15">
    <location>
        <begin position="6"/>
        <end position="21"/>
    </location>
</feature>
<keyword evidence="9 15" id="KW-0249">Electron transport</keyword>
<dbReference type="GO" id="GO:0008137">
    <property type="term" value="F:NADH dehydrogenase (ubiquinone) activity"/>
    <property type="evidence" value="ECO:0007669"/>
    <property type="project" value="UniProtKB-UniRule"/>
</dbReference>
<keyword evidence="13 15" id="KW-0472">Membrane</keyword>
<evidence type="ECO:0000256" key="4">
    <source>
        <dbReference type="ARBA" id="ARBA00021095"/>
    </source>
</evidence>
<dbReference type="PANTHER" id="PTHR11435:SF1">
    <property type="entry name" value="NADH-UBIQUINONE OXIDOREDUCTASE CHAIN 6"/>
    <property type="match status" value="1"/>
</dbReference>
<evidence type="ECO:0000256" key="13">
    <source>
        <dbReference type="ARBA" id="ARBA00023136"/>
    </source>
</evidence>
<comment type="catalytic activity">
    <reaction evidence="14 15">
        <text>a ubiquinone + NADH + 5 H(+)(in) = a ubiquinol + NAD(+) + 4 H(+)(out)</text>
        <dbReference type="Rhea" id="RHEA:29091"/>
        <dbReference type="Rhea" id="RHEA-COMP:9565"/>
        <dbReference type="Rhea" id="RHEA-COMP:9566"/>
        <dbReference type="ChEBI" id="CHEBI:15378"/>
        <dbReference type="ChEBI" id="CHEBI:16389"/>
        <dbReference type="ChEBI" id="CHEBI:17976"/>
        <dbReference type="ChEBI" id="CHEBI:57540"/>
        <dbReference type="ChEBI" id="CHEBI:57945"/>
        <dbReference type="EC" id="7.1.1.2"/>
    </reaction>
</comment>
<dbReference type="InterPro" id="IPR050269">
    <property type="entry name" value="ComplexI_Subunit6"/>
</dbReference>
<keyword evidence="10 15" id="KW-1133">Transmembrane helix</keyword>
<keyword evidence="6 15" id="KW-0679">Respiratory chain</keyword>
<feature type="transmembrane region" description="Helical" evidence="15">
    <location>
        <begin position="50"/>
        <end position="70"/>
    </location>
</feature>
<dbReference type="InterPro" id="IPR001457">
    <property type="entry name" value="NADH_UbQ/plastoQ_OxRdtase_su6"/>
</dbReference>
<comment type="subcellular location">
    <subcellularLocation>
        <location evidence="1 15">Mitochondrion membrane</location>
        <topology evidence="1 15">Multi-pass membrane protein</topology>
    </subcellularLocation>
</comment>
<gene>
    <name evidence="16" type="primary">ND6</name>
</gene>
<feature type="transmembrane region" description="Helical" evidence="15">
    <location>
        <begin position="82"/>
        <end position="104"/>
    </location>
</feature>
<accession>A0AA51X3L0</accession>
<dbReference type="GO" id="GO:0031966">
    <property type="term" value="C:mitochondrial membrane"/>
    <property type="evidence" value="ECO:0007669"/>
    <property type="project" value="UniProtKB-SubCell"/>
</dbReference>
<comment type="function">
    <text evidence="15">Core subunit of the mitochondrial membrane respiratory chain NADH dehydrogenase (Complex I) which catalyzes electron transfer from NADH through the respiratory chain, using ubiquinone as an electron acceptor. Essential for the catalytic activity and assembly of complex I.</text>
</comment>
<evidence type="ECO:0000256" key="9">
    <source>
        <dbReference type="ARBA" id="ARBA00022982"/>
    </source>
</evidence>
<feature type="transmembrane region" description="Helical" evidence="15">
    <location>
        <begin position="26"/>
        <end position="44"/>
    </location>
</feature>
<evidence type="ECO:0000256" key="3">
    <source>
        <dbReference type="ARBA" id="ARBA00012944"/>
    </source>
</evidence>
<dbReference type="PANTHER" id="PTHR11435">
    <property type="entry name" value="NADH UBIQUINONE OXIDOREDUCTASE SUBUNIT ND6"/>
    <property type="match status" value="1"/>
</dbReference>
<dbReference type="Gene3D" id="1.20.120.1200">
    <property type="entry name" value="NADH-ubiquinone/plastoquinone oxidoreductase chain 6, subunit NuoJ"/>
    <property type="match status" value="1"/>
</dbReference>
<proteinExistence type="inferred from homology"/>